<comment type="caution">
    <text evidence="1">The sequence shown here is derived from an EMBL/GenBank/DDBJ whole genome shotgun (WGS) entry which is preliminary data.</text>
</comment>
<protein>
    <submittedName>
        <fullName evidence="1">Uncharacterized protein</fullName>
    </submittedName>
</protein>
<dbReference type="Proteomes" id="UP000187203">
    <property type="component" value="Unassembled WGS sequence"/>
</dbReference>
<evidence type="ECO:0000313" key="2">
    <source>
        <dbReference type="Proteomes" id="UP000187203"/>
    </source>
</evidence>
<reference evidence="2" key="1">
    <citation type="submission" date="2013-09" db="EMBL/GenBank/DDBJ databases">
        <title>Corchorus olitorius genome sequencing.</title>
        <authorList>
            <person name="Alam M."/>
            <person name="Haque M.S."/>
            <person name="Islam M.S."/>
            <person name="Emdad E.M."/>
            <person name="Islam M.M."/>
            <person name="Ahmed B."/>
            <person name="Halim A."/>
            <person name="Hossen Q.M.M."/>
            <person name="Hossain M.Z."/>
            <person name="Ahmed R."/>
            <person name="Khan M.M."/>
            <person name="Islam R."/>
            <person name="Rashid M.M."/>
            <person name="Khan S.A."/>
            <person name="Rahman M.S."/>
            <person name="Alam M."/>
            <person name="Yahiya A.S."/>
            <person name="Khan M.S."/>
            <person name="Azam M.S."/>
            <person name="Haque T."/>
            <person name="Lashkar M.Z.H."/>
            <person name="Akhand A.I."/>
            <person name="Morshed G."/>
            <person name="Roy S."/>
            <person name="Uddin K.S."/>
            <person name="Rabeya T."/>
            <person name="Hossain A.S."/>
            <person name="Chowdhury A."/>
            <person name="Snigdha A.R."/>
            <person name="Mortoza M.S."/>
            <person name="Matin S.A."/>
            <person name="Hoque S.M.E."/>
            <person name="Islam M.K."/>
            <person name="Roy D.K."/>
            <person name="Haider R."/>
            <person name="Moosa M.M."/>
            <person name="Elias S.M."/>
            <person name="Hasan A.M."/>
            <person name="Jahan S."/>
            <person name="Shafiuddin M."/>
            <person name="Mahmood N."/>
            <person name="Shommy N.S."/>
        </authorList>
    </citation>
    <scope>NUCLEOTIDE SEQUENCE [LARGE SCALE GENOMIC DNA]</scope>
    <source>
        <strain evidence="2">cv. O-4</strain>
    </source>
</reference>
<evidence type="ECO:0000313" key="1">
    <source>
        <dbReference type="EMBL" id="OMP08267.1"/>
    </source>
</evidence>
<proteinExistence type="predicted"/>
<keyword evidence="2" id="KW-1185">Reference proteome</keyword>
<gene>
    <name evidence="1" type="ORF">COLO4_06629</name>
</gene>
<organism evidence="1 2">
    <name type="scientific">Corchorus olitorius</name>
    <dbReference type="NCBI Taxonomy" id="93759"/>
    <lineage>
        <taxon>Eukaryota</taxon>
        <taxon>Viridiplantae</taxon>
        <taxon>Streptophyta</taxon>
        <taxon>Embryophyta</taxon>
        <taxon>Tracheophyta</taxon>
        <taxon>Spermatophyta</taxon>
        <taxon>Magnoliopsida</taxon>
        <taxon>eudicotyledons</taxon>
        <taxon>Gunneridae</taxon>
        <taxon>Pentapetalae</taxon>
        <taxon>rosids</taxon>
        <taxon>malvids</taxon>
        <taxon>Malvales</taxon>
        <taxon>Malvaceae</taxon>
        <taxon>Grewioideae</taxon>
        <taxon>Apeibeae</taxon>
        <taxon>Corchorus</taxon>
    </lineage>
</organism>
<dbReference type="AlphaFoldDB" id="A0A1R3KMF4"/>
<accession>A0A1R3KMF4</accession>
<dbReference type="EMBL" id="AWUE01012825">
    <property type="protein sequence ID" value="OMP08267.1"/>
    <property type="molecule type" value="Genomic_DNA"/>
</dbReference>
<name>A0A1R3KMF4_9ROSI</name>
<sequence>MTWYLAIPICYFFRRRSSSRRWPKKDQEGEWSVIDLKDENSIDNRDSVMSFKNKSKNKADQKSSLSFWIRLIPEAK</sequence>